<accession>A0A1W0AAT8</accession>
<evidence type="ECO:0000256" key="5">
    <source>
        <dbReference type="SAM" id="Phobius"/>
    </source>
</evidence>
<dbReference type="Proteomes" id="UP000243217">
    <property type="component" value="Unassembled WGS sequence"/>
</dbReference>
<dbReference type="InterPro" id="IPR001245">
    <property type="entry name" value="Ser-Thr/Tyr_kinase_cat_dom"/>
</dbReference>
<keyword evidence="9" id="KW-1185">Reference proteome</keyword>
<dbReference type="SMART" id="SM00220">
    <property type="entry name" value="S_TKc"/>
    <property type="match status" value="2"/>
</dbReference>
<evidence type="ECO:0000256" key="3">
    <source>
        <dbReference type="ARBA" id="ARBA00022840"/>
    </source>
</evidence>
<dbReference type="InterPro" id="IPR000591">
    <property type="entry name" value="DEP_dom"/>
</dbReference>
<keyword evidence="2 4" id="KW-0547">Nucleotide-binding</keyword>
<organism evidence="8 9">
    <name type="scientific">Thraustotheca clavata</name>
    <dbReference type="NCBI Taxonomy" id="74557"/>
    <lineage>
        <taxon>Eukaryota</taxon>
        <taxon>Sar</taxon>
        <taxon>Stramenopiles</taxon>
        <taxon>Oomycota</taxon>
        <taxon>Saprolegniomycetes</taxon>
        <taxon>Saprolegniales</taxon>
        <taxon>Achlyaceae</taxon>
        <taxon>Thraustotheca</taxon>
    </lineage>
</organism>
<gene>
    <name evidence="8" type="ORF">THRCLA_00695</name>
</gene>
<feature type="domain" description="Protein kinase" evidence="6">
    <location>
        <begin position="946"/>
        <end position="1205"/>
    </location>
</feature>
<dbReference type="SUPFAM" id="SSF56112">
    <property type="entry name" value="Protein kinase-like (PK-like)"/>
    <property type="match status" value="2"/>
</dbReference>
<keyword evidence="8" id="KW-0418">Kinase</keyword>
<dbReference type="GO" id="GO:0035556">
    <property type="term" value="P:intracellular signal transduction"/>
    <property type="evidence" value="ECO:0007669"/>
    <property type="project" value="InterPro"/>
</dbReference>
<keyword evidence="1" id="KW-0723">Serine/threonine-protein kinase</keyword>
<feature type="transmembrane region" description="Helical" evidence="5">
    <location>
        <begin position="816"/>
        <end position="834"/>
    </location>
</feature>
<dbReference type="Gene3D" id="1.10.510.10">
    <property type="entry name" value="Transferase(Phosphotransferase) domain 1"/>
    <property type="match status" value="2"/>
</dbReference>
<evidence type="ECO:0000259" key="7">
    <source>
        <dbReference type="PROSITE" id="PS50186"/>
    </source>
</evidence>
<dbReference type="Gene3D" id="3.30.200.20">
    <property type="entry name" value="Phosphorylase Kinase, domain 1"/>
    <property type="match status" value="2"/>
</dbReference>
<dbReference type="InterPro" id="IPR011009">
    <property type="entry name" value="Kinase-like_dom_sf"/>
</dbReference>
<dbReference type="AlphaFoldDB" id="A0A1W0AAT8"/>
<feature type="transmembrane region" description="Helical" evidence="5">
    <location>
        <begin position="846"/>
        <end position="866"/>
    </location>
</feature>
<proteinExistence type="predicted"/>
<evidence type="ECO:0000256" key="4">
    <source>
        <dbReference type="PROSITE-ProRule" id="PRU10141"/>
    </source>
</evidence>
<keyword evidence="3 4" id="KW-0067">ATP-binding</keyword>
<feature type="transmembrane region" description="Helical" evidence="5">
    <location>
        <begin position="680"/>
        <end position="697"/>
    </location>
</feature>
<feature type="binding site" evidence="4">
    <location>
        <position position="974"/>
    </location>
    <ligand>
        <name>ATP</name>
        <dbReference type="ChEBI" id="CHEBI:30616"/>
    </ligand>
</feature>
<evidence type="ECO:0000256" key="1">
    <source>
        <dbReference type="ARBA" id="ARBA00022527"/>
    </source>
</evidence>
<dbReference type="PROSITE" id="PS00107">
    <property type="entry name" value="PROTEIN_KINASE_ATP"/>
    <property type="match status" value="1"/>
</dbReference>
<dbReference type="GO" id="GO:0005524">
    <property type="term" value="F:ATP binding"/>
    <property type="evidence" value="ECO:0007669"/>
    <property type="project" value="UniProtKB-UniRule"/>
</dbReference>
<comment type="caution">
    <text evidence="8">The sequence shown here is derived from an EMBL/GenBank/DDBJ whole genome shotgun (WGS) entry which is preliminary data.</text>
</comment>
<dbReference type="PANTHER" id="PTHR44329:SF289">
    <property type="entry name" value="SERINE_THREONINE-PROTEIN KINASE VIK"/>
    <property type="match status" value="1"/>
</dbReference>
<dbReference type="InterPro" id="IPR008271">
    <property type="entry name" value="Ser/Thr_kinase_AS"/>
</dbReference>
<evidence type="ECO:0000256" key="2">
    <source>
        <dbReference type="ARBA" id="ARBA00022741"/>
    </source>
</evidence>
<feature type="transmembrane region" description="Helical" evidence="5">
    <location>
        <begin position="723"/>
        <end position="746"/>
    </location>
</feature>
<evidence type="ECO:0000313" key="8">
    <source>
        <dbReference type="EMBL" id="OQS07301.1"/>
    </source>
</evidence>
<dbReference type="InterPro" id="IPR017441">
    <property type="entry name" value="Protein_kinase_ATP_BS"/>
</dbReference>
<protein>
    <submittedName>
        <fullName evidence="8">Kinase</fullName>
    </submittedName>
</protein>
<feature type="transmembrane region" description="Helical" evidence="5">
    <location>
        <begin position="787"/>
        <end position="810"/>
    </location>
</feature>
<dbReference type="PROSITE" id="PS00108">
    <property type="entry name" value="PROTEIN_KINASE_ST"/>
    <property type="match status" value="2"/>
</dbReference>
<feature type="non-terminal residue" evidence="8">
    <location>
        <position position="1205"/>
    </location>
</feature>
<feature type="domain" description="DEP" evidence="7">
    <location>
        <begin position="566"/>
        <end position="624"/>
    </location>
</feature>
<feature type="transmembrane region" description="Helical" evidence="5">
    <location>
        <begin position="217"/>
        <end position="238"/>
    </location>
</feature>
<feature type="transmembrane region" description="Helical" evidence="5">
    <location>
        <begin position="186"/>
        <end position="210"/>
    </location>
</feature>
<dbReference type="GO" id="GO:0004674">
    <property type="term" value="F:protein serine/threonine kinase activity"/>
    <property type="evidence" value="ECO:0007669"/>
    <property type="project" value="UniProtKB-KW"/>
</dbReference>
<evidence type="ECO:0000259" key="6">
    <source>
        <dbReference type="PROSITE" id="PS50011"/>
    </source>
</evidence>
<dbReference type="OrthoDB" id="10261027at2759"/>
<dbReference type="PANTHER" id="PTHR44329">
    <property type="entry name" value="SERINE/THREONINE-PROTEIN KINASE TNNI3K-RELATED"/>
    <property type="match status" value="1"/>
</dbReference>
<keyword evidence="5" id="KW-0472">Membrane</keyword>
<dbReference type="PROSITE" id="PS50011">
    <property type="entry name" value="PROTEIN_KINASE_DOM"/>
    <property type="match status" value="2"/>
</dbReference>
<dbReference type="InterPro" id="IPR000719">
    <property type="entry name" value="Prot_kinase_dom"/>
</dbReference>
<feature type="domain" description="Protein kinase" evidence="6">
    <location>
        <begin position="289"/>
        <end position="549"/>
    </location>
</feature>
<feature type="transmembrane region" description="Helical" evidence="5">
    <location>
        <begin position="61"/>
        <end position="81"/>
    </location>
</feature>
<dbReference type="STRING" id="74557.A0A1W0AAT8"/>
<keyword evidence="5" id="KW-1133">Transmembrane helix</keyword>
<dbReference type="PROSITE" id="PS50186">
    <property type="entry name" value="DEP"/>
    <property type="match status" value="1"/>
</dbReference>
<feature type="transmembrane region" description="Helical" evidence="5">
    <location>
        <begin position="161"/>
        <end position="180"/>
    </location>
</feature>
<feature type="transmembrane region" description="Helical" evidence="5">
    <location>
        <begin position="872"/>
        <end position="894"/>
    </location>
</feature>
<feature type="transmembrane region" description="Helical" evidence="5">
    <location>
        <begin position="24"/>
        <end position="41"/>
    </location>
</feature>
<dbReference type="EMBL" id="JNBS01000253">
    <property type="protein sequence ID" value="OQS07301.1"/>
    <property type="molecule type" value="Genomic_DNA"/>
</dbReference>
<sequence length="1205" mass="135604">MAPNASVDFLHDSHRLEIINATEYGLLACVCIALIIYLRYYRATAYSGDDIATRKLILPSFEPLLCVITVISGTLAVYYTIVASGYFQSPLGSSVASQALFQGRQGIKHFIIAFFYQKSVSKQSMYRSLAIAILLTLPPLVMAAAFQIHNVPTITRFPCQMSYLLLLILGYLKFFFQPFSRATPTVWRQFCGFVLIYYALILPQATLIFLGRNDIGAVVLLILLVWDSLLPFFLWKLLRADTERWRGLSQSTLLLRPSNSTLLHEPVSSHGFHVLLELHHHHVVDFAHLRLNLRIAAGATSHVFQGQLYGKWPVAIKVYTPPEITEATIVAFSHEAALWAMLKHPNIAAFYGICVSPPSICLISELCEQSLADFLTRPHVNSEPFWLQLCLMLDAARAIAYLHSFSPPFLHRDIKPSNMVLDTNCMLKLTDFGESRGRSMDAVMSVRGTFDYMAPEVINGCQGLAKYTEQADVYSLAITFWDILHPSTSKYASSHQNHFRVFEMVLDGHRPPLRCDLDPLLVHILEKAWSTLPEQRSTAATIVTQLEELQRQLCQKLLAPKLCALFPSKASGNQLIQQLLQGKYALRKPEAIRLGNSLMDSGSLHHSHHKLPFEATNSAYLFQLISNHDVHDTCSCSQLFQCNAPATAVAIKSQWFPRRGQTEEDDGFYSSYRKLQYANTVGYGLLTLISVSIIIYLRRHRNTAYHGDATAAKKVILPAFEPLLWIVASVAFIYAAYYLIAAISSYNGPLSSPFFTEILYQGRQFINYVVVMTLLQTNLSRRSLYRALTLSCVLVIIPLTFTLFCTIYSIDQNVRYALLVVYRSIMVLGFIYLFIRPPSRGSPHAWRLFCGFVLVYYCSFFVQSQMLFVNDITGSTVCLFTTSLWYSMAPYWIWQLLKADTDHWRGLGQQALLVHKDTKVQEIVSAQGLHVLLEVHQQDVLDFALLKIGHKIGVGATSHVYRGVLSSKTDVAVKVYTPNEITESTIVEFSQETALCAALKHPNIVTFFGVCVRPPAICLVSELCDGSLEEFLSKAAPAYAEPLLARLILMLDAARAVAHLHSYSPPFLHRDLKPANFLLGHNHVLKLTDFGESRCMARAMDGSVRSMTIKGTAEYMAPEVIEGKQSQATYSETADIYSLAITLWDILHPGREKYPMQKKNHVLVFDMVLDGRRPPLDPELHPMLRDLLESAWCSSPEYRPSAQAI</sequence>
<evidence type="ECO:0000313" key="9">
    <source>
        <dbReference type="Proteomes" id="UP000243217"/>
    </source>
</evidence>
<name>A0A1W0AAT8_9STRA</name>
<feature type="transmembrane region" description="Helical" evidence="5">
    <location>
        <begin position="129"/>
        <end position="149"/>
    </location>
</feature>
<keyword evidence="8" id="KW-0808">Transferase</keyword>
<reference evidence="8 9" key="1">
    <citation type="journal article" date="2014" name="Genome Biol. Evol.">
        <title>The secreted proteins of Achlya hypogyna and Thraustotheca clavata identify the ancestral oomycete secretome and reveal gene acquisitions by horizontal gene transfer.</title>
        <authorList>
            <person name="Misner I."/>
            <person name="Blouin N."/>
            <person name="Leonard G."/>
            <person name="Richards T.A."/>
            <person name="Lane C.E."/>
        </authorList>
    </citation>
    <scope>NUCLEOTIDE SEQUENCE [LARGE SCALE GENOMIC DNA]</scope>
    <source>
        <strain evidence="8 9">ATCC 34112</strain>
    </source>
</reference>
<dbReference type="Pfam" id="PF07714">
    <property type="entry name" value="PK_Tyr_Ser-Thr"/>
    <property type="match status" value="2"/>
</dbReference>
<keyword evidence="5" id="KW-0812">Transmembrane</keyword>
<dbReference type="InterPro" id="IPR051681">
    <property type="entry name" value="Ser/Thr_Kinases-Pseudokinases"/>
</dbReference>